<dbReference type="Ensembl" id="ENSCSAVT00000005445.1">
    <property type="protein sequence ID" value="ENSCSAVP00000005374.1"/>
    <property type="gene ID" value="ENSCSAVG00000003210.1"/>
</dbReference>
<sequence>MGFRGKIAVTFCIALIVELVPVSCFSFSTSSASECVKTCSNGKCSSLCSYPGKPGEQCTERCIDSKCTKHCSKSTSNAINSYCKMECVSGKCNRNCVTSTGDSSCLSTVSTIEDILQLSLDDVRRKCYQVANTDN</sequence>
<accession>H2YJ75</accession>
<evidence type="ECO:0000313" key="3">
    <source>
        <dbReference type="Proteomes" id="UP000007875"/>
    </source>
</evidence>
<feature type="chain" id="PRO_5003578674" evidence="1">
    <location>
        <begin position="25"/>
        <end position="135"/>
    </location>
</feature>
<organism evidence="2 3">
    <name type="scientific">Ciona savignyi</name>
    <name type="common">Pacific transparent sea squirt</name>
    <dbReference type="NCBI Taxonomy" id="51511"/>
    <lineage>
        <taxon>Eukaryota</taxon>
        <taxon>Metazoa</taxon>
        <taxon>Chordata</taxon>
        <taxon>Tunicata</taxon>
        <taxon>Ascidiacea</taxon>
        <taxon>Phlebobranchia</taxon>
        <taxon>Cionidae</taxon>
        <taxon>Ciona</taxon>
    </lineage>
</organism>
<name>H2YJ75_CIOSA</name>
<evidence type="ECO:0000256" key="1">
    <source>
        <dbReference type="SAM" id="SignalP"/>
    </source>
</evidence>
<dbReference type="HOGENOM" id="CLU_2144971_0_0_1"/>
<proteinExistence type="predicted"/>
<reference evidence="3" key="1">
    <citation type="submission" date="2003-08" db="EMBL/GenBank/DDBJ databases">
        <authorList>
            <person name="Birren B."/>
            <person name="Nusbaum C."/>
            <person name="Abebe A."/>
            <person name="Abouelleil A."/>
            <person name="Adekoya E."/>
            <person name="Ait-zahra M."/>
            <person name="Allen N."/>
            <person name="Allen T."/>
            <person name="An P."/>
            <person name="Anderson M."/>
            <person name="Anderson S."/>
            <person name="Arachchi H."/>
            <person name="Armbruster J."/>
            <person name="Bachantsang P."/>
            <person name="Baldwin J."/>
            <person name="Barry A."/>
            <person name="Bayul T."/>
            <person name="Blitshsteyn B."/>
            <person name="Bloom T."/>
            <person name="Blye J."/>
            <person name="Boguslavskiy L."/>
            <person name="Borowsky M."/>
            <person name="Boukhgalter B."/>
            <person name="Brunache A."/>
            <person name="Butler J."/>
            <person name="Calixte N."/>
            <person name="Calvo S."/>
            <person name="Camarata J."/>
            <person name="Campo K."/>
            <person name="Chang J."/>
            <person name="Cheshatsang Y."/>
            <person name="Citroen M."/>
            <person name="Collymore A."/>
            <person name="Considine T."/>
            <person name="Cook A."/>
            <person name="Cooke P."/>
            <person name="Corum B."/>
            <person name="Cuomo C."/>
            <person name="David R."/>
            <person name="Dawoe T."/>
            <person name="Degray S."/>
            <person name="Dodge S."/>
            <person name="Dooley K."/>
            <person name="Dorje P."/>
            <person name="Dorjee K."/>
            <person name="Dorris L."/>
            <person name="Duffey N."/>
            <person name="Dupes A."/>
            <person name="Elkins T."/>
            <person name="Engels R."/>
            <person name="Erickson J."/>
            <person name="Farina A."/>
            <person name="Faro S."/>
            <person name="Ferreira P."/>
            <person name="Fischer H."/>
            <person name="Fitzgerald M."/>
            <person name="Foley K."/>
            <person name="Gage D."/>
            <person name="Galagan J."/>
            <person name="Gearin G."/>
            <person name="Gnerre S."/>
            <person name="Gnirke A."/>
            <person name="Goyette A."/>
            <person name="Graham J."/>
            <person name="Grandbois E."/>
            <person name="Gyaltsen K."/>
            <person name="Hafez N."/>
            <person name="Hagopian D."/>
            <person name="Hagos B."/>
            <person name="Hall J."/>
            <person name="Hatcher B."/>
            <person name="Heller A."/>
            <person name="Higgins H."/>
            <person name="Honan T."/>
            <person name="Horn A."/>
            <person name="Houde N."/>
            <person name="Hughes L."/>
            <person name="Hulme W."/>
            <person name="Husby E."/>
            <person name="Iliev I."/>
            <person name="Jaffe D."/>
            <person name="Jones C."/>
            <person name="Kamal M."/>
            <person name="Kamat A."/>
            <person name="Kamvysselis M."/>
            <person name="Karlsson E."/>
            <person name="Kells C."/>
            <person name="Kieu A."/>
            <person name="Kisner P."/>
            <person name="Kodira C."/>
            <person name="Kulbokas E."/>
            <person name="Labutti K."/>
            <person name="Lama D."/>
            <person name="Landers T."/>
            <person name="Leger J."/>
            <person name="Levine S."/>
            <person name="Lewis D."/>
            <person name="Lewis T."/>
            <person name="Lindblad-toh K."/>
            <person name="Liu X."/>
            <person name="Lokyitsang T."/>
            <person name="Lokyitsang Y."/>
            <person name="Lucien O."/>
            <person name="Lui A."/>
            <person name="Ma L.J."/>
            <person name="Mabbitt R."/>
            <person name="Macdonald J."/>
            <person name="Maclean C."/>
            <person name="Major J."/>
            <person name="Manning J."/>
            <person name="Marabella R."/>
            <person name="Maru K."/>
            <person name="Matthews C."/>
            <person name="Mauceli E."/>
            <person name="Mccarthy M."/>
            <person name="Mcdonough S."/>
            <person name="Mcghee T."/>
            <person name="Meldrim J."/>
            <person name="Meneus L."/>
            <person name="Mesirov J."/>
            <person name="Mihalev A."/>
            <person name="Mihova T."/>
            <person name="Mikkelsen T."/>
            <person name="Mlenga V."/>
            <person name="Moru K."/>
            <person name="Mozes J."/>
            <person name="Mulrain L."/>
            <person name="Munson G."/>
            <person name="Naylor J."/>
            <person name="Newes C."/>
            <person name="Nguyen C."/>
            <person name="Nguyen N."/>
            <person name="Nguyen T."/>
            <person name="Nicol R."/>
            <person name="Nielsen C."/>
            <person name="Nizzari M."/>
            <person name="Norbu C."/>
            <person name="Norbu N."/>
            <person name="O'donnell P."/>
            <person name="Okoawo O."/>
            <person name="O'leary S."/>
            <person name="Omotosho B."/>
            <person name="O'neill K."/>
            <person name="Osman S."/>
            <person name="Parker S."/>
            <person name="Perrin D."/>
            <person name="Phunkhang P."/>
            <person name="Piqani B."/>
            <person name="Purcell S."/>
            <person name="Rachupka T."/>
            <person name="Ramasamy U."/>
            <person name="Rameau R."/>
            <person name="Ray V."/>
            <person name="Raymond C."/>
            <person name="Retta R."/>
            <person name="Richardson S."/>
            <person name="Rise C."/>
            <person name="Rodriguez J."/>
            <person name="Rogers J."/>
            <person name="Rogov P."/>
            <person name="Rutman M."/>
            <person name="Schupbach R."/>
            <person name="Seaman C."/>
            <person name="Settipalli S."/>
            <person name="Sharpe T."/>
            <person name="Sheridan J."/>
            <person name="Sherpa N."/>
            <person name="Shi J."/>
            <person name="Smirnov S."/>
            <person name="Smith C."/>
            <person name="Sougnez C."/>
            <person name="Spencer B."/>
            <person name="Stalker J."/>
            <person name="Stange-thomann N."/>
            <person name="Stavropoulos S."/>
            <person name="Stetson K."/>
            <person name="Stone C."/>
            <person name="Stone S."/>
            <person name="Stubbs M."/>
            <person name="Talamas J."/>
            <person name="Tchuinga P."/>
            <person name="Tenzing P."/>
            <person name="Tesfaye S."/>
            <person name="Theodore J."/>
            <person name="Thoulutsang Y."/>
            <person name="Topham K."/>
            <person name="Towey S."/>
            <person name="Tsamla T."/>
            <person name="Tsomo N."/>
            <person name="Vallee D."/>
            <person name="Vassiliev H."/>
            <person name="Venkataraman V."/>
            <person name="Vinson J."/>
            <person name="Vo A."/>
            <person name="Wade C."/>
            <person name="Wang S."/>
            <person name="Wangchuk T."/>
            <person name="Wangdi T."/>
            <person name="Whittaker C."/>
            <person name="Wilkinson J."/>
            <person name="Wu Y."/>
            <person name="Wyman D."/>
            <person name="Yadav S."/>
            <person name="Yang S."/>
            <person name="Yang X."/>
            <person name="Yeager S."/>
            <person name="Yee E."/>
            <person name="Young G."/>
            <person name="Zainoun J."/>
            <person name="Zembeck L."/>
            <person name="Zimmer A."/>
            <person name="Zody M."/>
            <person name="Lander E."/>
        </authorList>
    </citation>
    <scope>NUCLEOTIDE SEQUENCE [LARGE SCALE GENOMIC DNA]</scope>
</reference>
<dbReference type="Proteomes" id="UP000007875">
    <property type="component" value="Unassembled WGS sequence"/>
</dbReference>
<dbReference type="InParanoid" id="H2YJ75"/>
<protein>
    <submittedName>
        <fullName evidence="2">Uncharacterized protein</fullName>
    </submittedName>
</protein>
<feature type="signal peptide" evidence="1">
    <location>
        <begin position="1"/>
        <end position="24"/>
    </location>
</feature>
<keyword evidence="1" id="KW-0732">Signal</keyword>
<dbReference type="AlphaFoldDB" id="H2YJ75"/>
<reference evidence="2" key="2">
    <citation type="submission" date="2025-08" db="UniProtKB">
        <authorList>
            <consortium name="Ensembl"/>
        </authorList>
    </citation>
    <scope>IDENTIFICATION</scope>
</reference>
<evidence type="ECO:0000313" key="2">
    <source>
        <dbReference type="Ensembl" id="ENSCSAVP00000005374.1"/>
    </source>
</evidence>
<reference evidence="2" key="3">
    <citation type="submission" date="2025-09" db="UniProtKB">
        <authorList>
            <consortium name="Ensembl"/>
        </authorList>
    </citation>
    <scope>IDENTIFICATION</scope>
</reference>
<keyword evidence="3" id="KW-1185">Reference proteome</keyword>